<protein>
    <submittedName>
        <fullName evidence="4">Tetratricopeptide repeat protein</fullName>
    </submittedName>
</protein>
<dbReference type="InterPro" id="IPR011990">
    <property type="entry name" value="TPR-like_helical_dom_sf"/>
</dbReference>
<reference evidence="5" key="1">
    <citation type="journal article" date="2020" name="Mol. Plant Microbe">
        <title>Rhizobial microsymbionts of the narrowly endemic Oxytropis species growing in Kamchatka are characterized by significant genetic diversity and possess a set of genes that are associated with T3SS and T6SS secretion systems and can affect the development of symbiosis.</title>
        <authorList>
            <person name="Safronova V."/>
            <person name="Guro P."/>
            <person name="Sazanova A."/>
            <person name="Kuznetsova I."/>
            <person name="Belimov A."/>
            <person name="Yakubov V."/>
            <person name="Chirak E."/>
            <person name="Afonin A."/>
            <person name="Gogolev Y."/>
            <person name="Andronov E."/>
            <person name="Tikhonovich I."/>
        </authorList>
    </citation>
    <scope>NUCLEOTIDE SEQUENCE [LARGE SCALE GENOMIC DNA]</scope>
    <source>
        <strain evidence="5">581</strain>
    </source>
</reference>
<evidence type="ECO:0000313" key="4">
    <source>
        <dbReference type="EMBL" id="QND72213.1"/>
    </source>
</evidence>
<feature type="repeat" description="TPR" evidence="3">
    <location>
        <begin position="89"/>
        <end position="122"/>
    </location>
</feature>
<dbReference type="Gene3D" id="1.25.40.10">
    <property type="entry name" value="Tetratricopeptide repeat domain"/>
    <property type="match status" value="1"/>
</dbReference>
<dbReference type="SUPFAM" id="SSF48452">
    <property type="entry name" value="TPR-like"/>
    <property type="match status" value="1"/>
</dbReference>
<evidence type="ECO:0000256" key="1">
    <source>
        <dbReference type="ARBA" id="ARBA00022737"/>
    </source>
</evidence>
<feature type="repeat" description="TPR" evidence="3">
    <location>
        <begin position="123"/>
        <end position="156"/>
    </location>
</feature>
<dbReference type="InterPro" id="IPR050498">
    <property type="entry name" value="Ycf3"/>
</dbReference>
<name>A0A7G6TZN1_9BRAD</name>
<accession>A0A7G6TZN1</accession>
<dbReference type="SMART" id="SM00028">
    <property type="entry name" value="TPR"/>
    <property type="match status" value="2"/>
</dbReference>
<dbReference type="Proteomes" id="UP000515291">
    <property type="component" value="Chromosome"/>
</dbReference>
<dbReference type="PANTHER" id="PTHR44858:SF1">
    <property type="entry name" value="UDP-N-ACETYLGLUCOSAMINE--PEPTIDE N-ACETYLGLUCOSAMINYLTRANSFERASE SPINDLY-RELATED"/>
    <property type="match status" value="1"/>
</dbReference>
<keyword evidence="2 3" id="KW-0802">TPR repeat</keyword>
<proteinExistence type="predicted"/>
<organism evidence="4 5">
    <name type="scientific">Tardiphaga robiniae</name>
    <dbReference type="NCBI Taxonomy" id="943830"/>
    <lineage>
        <taxon>Bacteria</taxon>
        <taxon>Pseudomonadati</taxon>
        <taxon>Pseudomonadota</taxon>
        <taxon>Alphaproteobacteria</taxon>
        <taxon>Hyphomicrobiales</taxon>
        <taxon>Nitrobacteraceae</taxon>
        <taxon>Tardiphaga</taxon>
    </lineage>
</organism>
<evidence type="ECO:0000256" key="2">
    <source>
        <dbReference type="ARBA" id="ARBA00022803"/>
    </source>
</evidence>
<evidence type="ECO:0000256" key="3">
    <source>
        <dbReference type="PROSITE-ProRule" id="PRU00339"/>
    </source>
</evidence>
<dbReference type="InterPro" id="IPR019734">
    <property type="entry name" value="TPR_rpt"/>
</dbReference>
<dbReference type="Pfam" id="PF13432">
    <property type="entry name" value="TPR_16"/>
    <property type="match status" value="1"/>
</dbReference>
<dbReference type="RefSeq" id="WP_184518626.1">
    <property type="nucleotide sequence ID" value="NZ_CP050292.1"/>
</dbReference>
<keyword evidence="1" id="KW-0677">Repeat</keyword>
<dbReference type="KEGG" id="trb:HB776_13995"/>
<evidence type="ECO:0000313" key="5">
    <source>
        <dbReference type="Proteomes" id="UP000515291"/>
    </source>
</evidence>
<gene>
    <name evidence="4" type="ORF">HB776_13995</name>
</gene>
<dbReference type="EMBL" id="CP050292">
    <property type="protein sequence ID" value="QND72213.1"/>
    <property type="molecule type" value="Genomic_DNA"/>
</dbReference>
<dbReference type="PROSITE" id="PS50005">
    <property type="entry name" value="TPR"/>
    <property type="match status" value="2"/>
</dbReference>
<dbReference type="PANTHER" id="PTHR44858">
    <property type="entry name" value="TETRATRICOPEPTIDE REPEAT PROTEIN 6"/>
    <property type="match status" value="1"/>
</dbReference>
<sequence length="181" mass="19880">MAVHKRASQRSERFDSSMRPTPKLSFDARFPMSSFRCHICVAVASAALLFVTSLSAQADNACRPPVNQRMIAGCTEIIDNPTATTAERAEAMSYRGAAQIHLGDLDRALADFSTFIAMKPDSAQGYSMRAKVYERLKSHDLAIADYDRAIALDPNYALAYASRGAEFDLKGGYQTRTQGSR</sequence>
<dbReference type="AlphaFoldDB" id="A0A7G6TZN1"/>